<keyword evidence="1" id="KW-1133">Transmembrane helix</keyword>
<sequence length="368" mass="39916">MDASKFALEKCNIYMWADEVSGGDRPCSTLLAALSCPSSTPFSTSLAMPALVADPSASTADQEAALVLSELPGSYGSILLGTFGGLLLYGLSVHQTYRYMRSFSKDAVYIRWLVISVMILETLHLIATMHTCYFYLVQNYFAPLVLLNGVWSLDSLPLLSGILIIISQIFFVRRASLIGSRERIVAVVVAICLAGEFGFTIAAVIRAFIPPAKRAVRLLSTAGLGMASAADLALALVLFIAIWRNRKGRARPQTESVADAVQLYTINTGAATSLFNVLAFITALTLSIDSLVWVSLNIITTRLYANSLLAVLNSRELRGMEFFVSEGQSVTLVGPQFEDPANLWNAPKARSSSQSSAFDFQVTLEKQT</sequence>
<dbReference type="AlphaFoldDB" id="A0A4Q9PGZ8"/>
<feature type="domain" description="DUF6534" evidence="2">
    <location>
        <begin position="228"/>
        <end position="316"/>
    </location>
</feature>
<feature type="transmembrane region" description="Helical" evidence="1">
    <location>
        <begin position="73"/>
        <end position="91"/>
    </location>
</feature>
<feature type="transmembrane region" description="Helical" evidence="1">
    <location>
        <begin position="292"/>
        <end position="312"/>
    </location>
</feature>
<accession>A0A4Q9PGZ8</accession>
<evidence type="ECO:0000259" key="2">
    <source>
        <dbReference type="Pfam" id="PF20152"/>
    </source>
</evidence>
<keyword evidence="1" id="KW-0472">Membrane</keyword>
<dbReference type="PANTHER" id="PTHR40465">
    <property type="entry name" value="CHROMOSOME 1, WHOLE GENOME SHOTGUN SEQUENCE"/>
    <property type="match status" value="1"/>
</dbReference>
<gene>
    <name evidence="3" type="ORF">BD310DRAFT_939622</name>
</gene>
<evidence type="ECO:0000313" key="4">
    <source>
        <dbReference type="Proteomes" id="UP000292082"/>
    </source>
</evidence>
<keyword evidence="1" id="KW-0812">Transmembrane</keyword>
<name>A0A4Q9PGZ8_9APHY</name>
<dbReference type="EMBL" id="ML145239">
    <property type="protein sequence ID" value="TBU52737.1"/>
    <property type="molecule type" value="Genomic_DNA"/>
</dbReference>
<dbReference type="Pfam" id="PF20152">
    <property type="entry name" value="DUF6534"/>
    <property type="match status" value="1"/>
</dbReference>
<feature type="transmembrane region" description="Helical" evidence="1">
    <location>
        <begin position="264"/>
        <end position="286"/>
    </location>
</feature>
<feature type="transmembrane region" description="Helical" evidence="1">
    <location>
        <begin position="156"/>
        <end position="172"/>
    </location>
</feature>
<feature type="transmembrane region" description="Helical" evidence="1">
    <location>
        <begin position="184"/>
        <end position="209"/>
    </location>
</feature>
<dbReference type="STRING" id="114155.A0A4Q9PGZ8"/>
<evidence type="ECO:0000313" key="3">
    <source>
        <dbReference type="EMBL" id="TBU52737.1"/>
    </source>
</evidence>
<reference evidence="3 4" key="1">
    <citation type="submission" date="2019-01" db="EMBL/GenBank/DDBJ databases">
        <title>Draft genome sequences of three monokaryotic isolates of the white-rot basidiomycete fungus Dichomitus squalens.</title>
        <authorList>
            <consortium name="DOE Joint Genome Institute"/>
            <person name="Lopez S.C."/>
            <person name="Andreopoulos B."/>
            <person name="Pangilinan J."/>
            <person name="Lipzen A."/>
            <person name="Riley R."/>
            <person name="Ahrendt S."/>
            <person name="Ng V."/>
            <person name="Barry K."/>
            <person name="Daum C."/>
            <person name="Grigoriev I.V."/>
            <person name="Hilden K.S."/>
            <person name="Makela M.R."/>
            <person name="de Vries R.P."/>
        </authorList>
    </citation>
    <scope>NUCLEOTIDE SEQUENCE [LARGE SCALE GENOMIC DNA]</scope>
    <source>
        <strain evidence="3 4">CBS 464.89</strain>
    </source>
</reference>
<feature type="transmembrane region" description="Helical" evidence="1">
    <location>
        <begin position="221"/>
        <end position="243"/>
    </location>
</feature>
<evidence type="ECO:0000256" key="1">
    <source>
        <dbReference type="SAM" id="Phobius"/>
    </source>
</evidence>
<dbReference type="Proteomes" id="UP000292082">
    <property type="component" value="Unassembled WGS sequence"/>
</dbReference>
<dbReference type="InterPro" id="IPR045339">
    <property type="entry name" value="DUF6534"/>
</dbReference>
<feature type="transmembrane region" description="Helical" evidence="1">
    <location>
        <begin position="112"/>
        <end position="136"/>
    </location>
</feature>
<dbReference type="PANTHER" id="PTHR40465:SF1">
    <property type="entry name" value="DUF6534 DOMAIN-CONTAINING PROTEIN"/>
    <property type="match status" value="1"/>
</dbReference>
<proteinExistence type="predicted"/>
<keyword evidence="4" id="KW-1185">Reference proteome</keyword>
<organism evidence="3 4">
    <name type="scientific">Dichomitus squalens</name>
    <dbReference type="NCBI Taxonomy" id="114155"/>
    <lineage>
        <taxon>Eukaryota</taxon>
        <taxon>Fungi</taxon>
        <taxon>Dikarya</taxon>
        <taxon>Basidiomycota</taxon>
        <taxon>Agaricomycotina</taxon>
        <taxon>Agaricomycetes</taxon>
        <taxon>Polyporales</taxon>
        <taxon>Polyporaceae</taxon>
        <taxon>Dichomitus</taxon>
    </lineage>
</organism>
<protein>
    <recommendedName>
        <fullName evidence="2">DUF6534 domain-containing protein</fullName>
    </recommendedName>
</protein>